<keyword evidence="4" id="KW-1185">Reference proteome</keyword>
<dbReference type="AlphaFoldDB" id="E9SDF4"/>
<accession>E9SDF4</accession>
<reference evidence="3 4" key="1">
    <citation type="submission" date="2011-02" db="EMBL/GenBank/DDBJ databases">
        <authorList>
            <person name="Nelson K.E."/>
            <person name="Sutton G."/>
            <person name="Torralba M."/>
            <person name="Durkin S."/>
            <person name="Harkins D."/>
            <person name="Montgomery R."/>
            <person name="Ziemer C."/>
            <person name="Klaassens E."/>
            <person name="Ocuiv P."/>
            <person name="Morrison M."/>
        </authorList>
    </citation>
    <scope>NUCLEOTIDE SEQUENCE [LARGE SCALE GENOMIC DNA]</scope>
    <source>
        <strain evidence="3 4">8</strain>
    </source>
</reference>
<protein>
    <submittedName>
        <fullName evidence="3">Putative lipoprotein</fullName>
    </submittedName>
</protein>
<keyword evidence="3" id="KW-0449">Lipoprotein</keyword>
<dbReference type="eggNOG" id="ENOG5030VXG">
    <property type="taxonomic scope" value="Bacteria"/>
</dbReference>
<name>E9SDF4_RUMAL</name>
<dbReference type="PROSITE" id="PS51257">
    <property type="entry name" value="PROKAR_LIPOPROTEIN"/>
    <property type="match status" value="1"/>
</dbReference>
<feature type="signal peptide" evidence="2">
    <location>
        <begin position="1"/>
        <end position="31"/>
    </location>
</feature>
<feature type="compositionally biased region" description="Low complexity" evidence="1">
    <location>
        <begin position="43"/>
        <end position="55"/>
    </location>
</feature>
<proteinExistence type="predicted"/>
<evidence type="ECO:0000313" key="3">
    <source>
        <dbReference type="EMBL" id="EGC02582.1"/>
    </source>
</evidence>
<feature type="compositionally biased region" description="Acidic residues" evidence="1">
    <location>
        <begin position="56"/>
        <end position="70"/>
    </location>
</feature>
<evidence type="ECO:0000313" key="4">
    <source>
        <dbReference type="Proteomes" id="UP000004259"/>
    </source>
</evidence>
<gene>
    <name evidence="3" type="ORF">CUS_7140</name>
</gene>
<keyword evidence="2" id="KW-0732">Signal</keyword>
<dbReference type="Proteomes" id="UP000004259">
    <property type="component" value="Unassembled WGS sequence"/>
</dbReference>
<evidence type="ECO:0000256" key="1">
    <source>
        <dbReference type="SAM" id="MobiDB-lite"/>
    </source>
</evidence>
<sequence length="330" mass="35554">MSFPVKERLGTIMKKMLAMTLALTMSALVFASCGDTADESKADATTTTTTTAAEESVAEEESSAAEESAAEAESSAAEAESEAEAEPAESTAEGEGESEGPAEFDITKVEGYDEAATETVIELPDQISDAWANGLGSYSFDEGSGDNFIDGRTFDRDKDVHMVVEFEYTETFNKMIEDAATDQHKTQIVIGPSHANGWTKFGETFEGLVTDYPSVNDPNLTEYVVANGEDLATPETKDTKPKGDQVWPDVFVKGDGFIKIGNHDVKSIEFTIPAEQINALIDNSTPDPEDPEKWGDGILFQIGGNMYITKITIDQGNVFLKSQIVESGMA</sequence>
<feature type="chain" id="PRO_5039371919" evidence="2">
    <location>
        <begin position="32"/>
        <end position="330"/>
    </location>
</feature>
<comment type="caution">
    <text evidence="3">The sequence shown here is derived from an EMBL/GenBank/DDBJ whole genome shotgun (WGS) entry which is preliminary data.</text>
</comment>
<feature type="compositionally biased region" description="Acidic residues" evidence="1">
    <location>
        <begin position="79"/>
        <end position="102"/>
    </location>
</feature>
<dbReference type="EMBL" id="ADKM02000091">
    <property type="protein sequence ID" value="EGC02582.1"/>
    <property type="molecule type" value="Genomic_DNA"/>
</dbReference>
<organism evidence="3 4">
    <name type="scientific">Ruminococcus albus 8</name>
    <dbReference type="NCBI Taxonomy" id="246199"/>
    <lineage>
        <taxon>Bacteria</taxon>
        <taxon>Bacillati</taxon>
        <taxon>Bacillota</taxon>
        <taxon>Clostridia</taxon>
        <taxon>Eubacteriales</taxon>
        <taxon>Oscillospiraceae</taxon>
        <taxon>Ruminococcus</taxon>
    </lineage>
</organism>
<evidence type="ECO:0000256" key="2">
    <source>
        <dbReference type="SAM" id="SignalP"/>
    </source>
</evidence>
<feature type="region of interest" description="Disordered" evidence="1">
    <location>
        <begin position="38"/>
        <end position="102"/>
    </location>
</feature>